<dbReference type="Proteomes" id="UP000027135">
    <property type="component" value="Unassembled WGS sequence"/>
</dbReference>
<name>A0A067RNU3_ZOONE</name>
<dbReference type="EMBL" id="KK852557">
    <property type="protein sequence ID" value="KDR21414.1"/>
    <property type="molecule type" value="Genomic_DNA"/>
</dbReference>
<evidence type="ECO:0000313" key="2">
    <source>
        <dbReference type="Proteomes" id="UP000027135"/>
    </source>
</evidence>
<reference evidence="1 2" key="1">
    <citation type="journal article" date="2014" name="Nat. Commun.">
        <title>Molecular traces of alternative social organization in a termite genome.</title>
        <authorList>
            <person name="Terrapon N."/>
            <person name="Li C."/>
            <person name="Robertson H.M."/>
            <person name="Ji L."/>
            <person name="Meng X."/>
            <person name="Booth W."/>
            <person name="Chen Z."/>
            <person name="Childers C.P."/>
            <person name="Glastad K.M."/>
            <person name="Gokhale K."/>
            <person name="Gowin J."/>
            <person name="Gronenberg W."/>
            <person name="Hermansen R.A."/>
            <person name="Hu H."/>
            <person name="Hunt B.G."/>
            <person name="Huylmans A.K."/>
            <person name="Khalil S.M."/>
            <person name="Mitchell R.D."/>
            <person name="Munoz-Torres M.C."/>
            <person name="Mustard J.A."/>
            <person name="Pan H."/>
            <person name="Reese J.T."/>
            <person name="Scharf M.E."/>
            <person name="Sun F."/>
            <person name="Vogel H."/>
            <person name="Xiao J."/>
            <person name="Yang W."/>
            <person name="Yang Z."/>
            <person name="Yang Z."/>
            <person name="Zhou J."/>
            <person name="Zhu J."/>
            <person name="Brent C.S."/>
            <person name="Elsik C.G."/>
            <person name="Goodisman M.A."/>
            <person name="Liberles D.A."/>
            <person name="Roe R.M."/>
            <person name="Vargo E.L."/>
            <person name="Vilcinskas A."/>
            <person name="Wang J."/>
            <person name="Bornberg-Bauer E."/>
            <person name="Korb J."/>
            <person name="Zhang G."/>
            <person name="Liebig J."/>
        </authorList>
    </citation>
    <scope>NUCLEOTIDE SEQUENCE [LARGE SCALE GENOMIC DNA]</scope>
    <source>
        <tissue evidence="1">Whole organism</tissue>
    </source>
</reference>
<accession>A0A067RNU3</accession>
<dbReference type="AlphaFoldDB" id="A0A067RNU3"/>
<evidence type="ECO:0000313" key="1">
    <source>
        <dbReference type="EMBL" id="KDR21414.1"/>
    </source>
</evidence>
<organism evidence="1 2">
    <name type="scientific">Zootermopsis nevadensis</name>
    <name type="common">Dampwood termite</name>
    <dbReference type="NCBI Taxonomy" id="136037"/>
    <lineage>
        <taxon>Eukaryota</taxon>
        <taxon>Metazoa</taxon>
        <taxon>Ecdysozoa</taxon>
        <taxon>Arthropoda</taxon>
        <taxon>Hexapoda</taxon>
        <taxon>Insecta</taxon>
        <taxon>Pterygota</taxon>
        <taxon>Neoptera</taxon>
        <taxon>Polyneoptera</taxon>
        <taxon>Dictyoptera</taxon>
        <taxon>Blattodea</taxon>
        <taxon>Blattoidea</taxon>
        <taxon>Termitoidae</taxon>
        <taxon>Termopsidae</taxon>
        <taxon>Zootermopsis</taxon>
    </lineage>
</organism>
<proteinExistence type="predicted"/>
<keyword evidence="2" id="KW-1185">Reference proteome</keyword>
<protein>
    <submittedName>
        <fullName evidence="1">Uncharacterized protein</fullName>
    </submittedName>
</protein>
<sequence>MKLQIEQQFTEDWKQELAGQAVTKCIADWKAQTADFCKST</sequence>
<gene>
    <name evidence="1" type="ORF">L798_04109</name>
</gene>
<dbReference type="InParanoid" id="A0A067RNU3"/>